<dbReference type="Pfam" id="PF00027">
    <property type="entry name" value="cNMP_binding"/>
    <property type="match status" value="1"/>
</dbReference>
<dbReference type="InterPro" id="IPR018490">
    <property type="entry name" value="cNMP-bd_dom_sf"/>
</dbReference>
<dbReference type="PRINTS" id="PR00034">
    <property type="entry name" value="HTHCRP"/>
</dbReference>
<dbReference type="SMART" id="SM00419">
    <property type="entry name" value="HTH_CRP"/>
    <property type="match status" value="1"/>
</dbReference>
<comment type="caution">
    <text evidence="6">The sequence shown here is derived from an EMBL/GenBank/DDBJ whole genome shotgun (WGS) entry which is preliminary data.</text>
</comment>
<dbReference type="CDD" id="cd00092">
    <property type="entry name" value="HTH_CRP"/>
    <property type="match status" value="1"/>
</dbReference>
<keyword evidence="3" id="KW-0804">Transcription</keyword>
<dbReference type="InterPro" id="IPR000595">
    <property type="entry name" value="cNMP-bd_dom"/>
</dbReference>
<protein>
    <submittedName>
        <fullName evidence="6">Cyclic nucleotide-binding protein</fullName>
    </submittedName>
</protein>
<feature type="domain" description="HTH crp-type" evidence="5">
    <location>
        <begin position="152"/>
        <end position="217"/>
    </location>
</feature>
<keyword evidence="2" id="KW-0238">DNA-binding</keyword>
<dbReference type="InterPro" id="IPR050397">
    <property type="entry name" value="Env_Response_Regulators"/>
</dbReference>
<dbReference type="InterPro" id="IPR012318">
    <property type="entry name" value="HTH_CRP"/>
</dbReference>
<evidence type="ECO:0000313" key="6">
    <source>
        <dbReference type="EMBL" id="OAN46075.1"/>
    </source>
</evidence>
<evidence type="ECO:0000256" key="1">
    <source>
        <dbReference type="ARBA" id="ARBA00023015"/>
    </source>
</evidence>
<dbReference type="PANTHER" id="PTHR24567:SF74">
    <property type="entry name" value="HTH-TYPE TRANSCRIPTIONAL REGULATOR ARCR"/>
    <property type="match status" value="1"/>
</dbReference>
<dbReference type="Proteomes" id="UP000078287">
    <property type="component" value="Unassembled WGS sequence"/>
</dbReference>
<dbReference type="PROSITE" id="PS50042">
    <property type="entry name" value="CNMP_BINDING_3"/>
    <property type="match status" value="1"/>
</dbReference>
<dbReference type="OrthoDB" id="9776746at2"/>
<evidence type="ECO:0000259" key="5">
    <source>
        <dbReference type="PROSITE" id="PS51063"/>
    </source>
</evidence>
<dbReference type="RefSeq" id="WP_066786605.1">
    <property type="nucleotide sequence ID" value="NZ_LWQS01000049.1"/>
</dbReference>
<dbReference type="Pfam" id="PF13545">
    <property type="entry name" value="HTH_Crp_2"/>
    <property type="match status" value="1"/>
</dbReference>
<dbReference type="PROSITE" id="PS51063">
    <property type="entry name" value="HTH_CRP_2"/>
    <property type="match status" value="1"/>
</dbReference>
<dbReference type="EMBL" id="LWQS01000049">
    <property type="protein sequence ID" value="OAN46075.1"/>
    <property type="molecule type" value="Genomic_DNA"/>
</dbReference>
<name>A0A178MDG8_9CHLR</name>
<proteinExistence type="predicted"/>
<dbReference type="InterPro" id="IPR036390">
    <property type="entry name" value="WH_DNA-bd_sf"/>
</dbReference>
<keyword evidence="1" id="KW-0805">Transcription regulation</keyword>
<keyword evidence="7" id="KW-1185">Reference proteome</keyword>
<dbReference type="Gene3D" id="1.10.10.10">
    <property type="entry name" value="Winged helix-like DNA-binding domain superfamily/Winged helix DNA-binding domain"/>
    <property type="match status" value="1"/>
</dbReference>
<dbReference type="InterPro" id="IPR014710">
    <property type="entry name" value="RmlC-like_jellyroll"/>
</dbReference>
<dbReference type="SMART" id="SM00100">
    <property type="entry name" value="cNMP"/>
    <property type="match status" value="1"/>
</dbReference>
<sequence>MLQAHELRLASEILPFLRDPAAAIARDFTAQATLLRLPAGATIFAEGDECSAFAVLAGGQVRVFKIGETGREITLYRFGRGESCILTTSCVLSQRNFPAIATVEHDATAFVVGQTTFRDWIDRYSPWRDYVFQLLSQRLATVMAIVDEIAFRRVDVRLAEFLLRHAQGDPPTVSATHQQIAAELGTSREVVSRILADFSDDGLISSGRGQIVVRNPAGLRQRGELRLGA</sequence>
<dbReference type="InterPro" id="IPR036388">
    <property type="entry name" value="WH-like_DNA-bd_sf"/>
</dbReference>
<dbReference type="CDD" id="cd00038">
    <property type="entry name" value="CAP_ED"/>
    <property type="match status" value="1"/>
</dbReference>
<dbReference type="SUPFAM" id="SSF51206">
    <property type="entry name" value="cAMP-binding domain-like"/>
    <property type="match status" value="1"/>
</dbReference>
<dbReference type="GO" id="GO:0005829">
    <property type="term" value="C:cytosol"/>
    <property type="evidence" value="ECO:0007669"/>
    <property type="project" value="TreeGrafter"/>
</dbReference>
<evidence type="ECO:0000259" key="4">
    <source>
        <dbReference type="PROSITE" id="PS50042"/>
    </source>
</evidence>
<evidence type="ECO:0000313" key="7">
    <source>
        <dbReference type="Proteomes" id="UP000078287"/>
    </source>
</evidence>
<dbReference type="GO" id="GO:0003700">
    <property type="term" value="F:DNA-binding transcription factor activity"/>
    <property type="evidence" value="ECO:0007669"/>
    <property type="project" value="TreeGrafter"/>
</dbReference>
<feature type="domain" description="Cyclic nucleotide-binding" evidence="4">
    <location>
        <begin position="37"/>
        <end position="82"/>
    </location>
</feature>
<gene>
    <name evidence="6" type="ORF">A6A03_01645</name>
</gene>
<dbReference type="STRING" id="1707952.A6A03_01645"/>
<organism evidence="6 7">
    <name type="scientific">Chloroflexus islandicus</name>
    <dbReference type="NCBI Taxonomy" id="1707952"/>
    <lineage>
        <taxon>Bacteria</taxon>
        <taxon>Bacillati</taxon>
        <taxon>Chloroflexota</taxon>
        <taxon>Chloroflexia</taxon>
        <taxon>Chloroflexales</taxon>
        <taxon>Chloroflexineae</taxon>
        <taxon>Chloroflexaceae</taxon>
        <taxon>Chloroflexus</taxon>
    </lineage>
</organism>
<evidence type="ECO:0000256" key="2">
    <source>
        <dbReference type="ARBA" id="ARBA00023125"/>
    </source>
</evidence>
<dbReference type="PANTHER" id="PTHR24567">
    <property type="entry name" value="CRP FAMILY TRANSCRIPTIONAL REGULATORY PROTEIN"/>
    <property type="match status" value="1"/>
</dbReference>
<reference evidence="6 7" key="1">
    <citation type="submission" date="2016-04" db="EMBL/GenBank/DDBJ databases">
        <title>Chloroflexus islandicus sp. nov., a thermophilic filamentous anoxygenic phototrophic bacterium from geyser Strokkur (Iceland).</title>
        <authorList>
            <person name="Gaisin V.A."/>
            <person name="Kalashnikov A.M."/>
            <person name="Sukhacheva M.V."/>
            <person name="Grouzdev D.S."/>
            <person name="Ivanov T.M."/>
            <person name="Kuznetsov B."/>
            <person name="Gorlenko V.M."/>
        </authorList>
    </citation>
    <scope>NUCLEOTIDE SEQUENCE [LARGE SCALE GENOMIC DNA]</scope>
    <source>
        <strain evidence="7">isl-2</strain>
    </source>
</reference>
<dbReference type="SUPFAM" id="SSF46785">
    <property type="entry name" value="Winged helix' DNA-binding domain"/>
    <property type="match status" value="1"/>
</dbReference>
<evidence type="ECO:0000256" key="3">
    <source>
        <dbReference type="ARBA" id="ARBA00023163"/>
    </source>
</evidence>
<dbReference type="Gene3D" id="2.60.120.10">
    <property type="entry name" value="Jelly Rolls"/>
    <property type="match status" value="1"/>
</dbReference>
<dbReference type="GO" id="GO:0003677">
    <property type="term" value="F:DNA binding"/>
    <property type="evidence" value="ECO:0007669"/>
    <property type="project" value="UniProtKB-KW"/>
</dbReference>
<dbReference type="AlphaFoldDB" id="A0A178MDG8"/>
<accession>A0A178MDG8</accession>